<feature type="region of interest" description="Disordered" evidence="1">
    <location>
        <begin position="59"/>
        <end position="85"/>
    </location>
</feature>
<sequence length="193" mass="20539">MENKNMTTCKACGKEIAKGVKKCPHCGKDQRNFFMKHKIISIIAIFIVLGVIGSVTGGKDDSAKTTSTTTSTESTASTKSTSEDVKKEEEAITVSAVDLGKAYNDNEVSADKQYKGKNAVISGTIKDIGVTMGQTYVVLSSGDDFALTDIQCFFKDQTEIDKVAGLSKGNSVTIKGKIDGKSMNVGVNDCTLQ</sequence>
<reference evidence="4" key="1">
    <citation type="submission" date="2019-11" db="EMBL/GenBank/DDBJ databases">
        <authorList>
            <person name="Feng L."/>
        </authorList>
    </citation>
    <scope>NUCLEOTIDE SEQUENCE</scope>
    <source>
        <strain evidence="4">CButyricumLFYP62</strain>
    </source>
</reference>
<dbReference type="Pfam" id="PF13248">
    <property type="entry name" value="Zn_ribbon_3"/>
    <property type="match status" value="1"/>
</dbReference>
<dbReference type="InterPro" id="IPR059113">
    <property type="entry name" value="Znf_ribbon"/>
</dbReference>
<organism evidence="4">
    <name type="scientific">Clostridium butyricum</name>
    <dbReference type="NCBI Taxonomy" id="1492"/>
    <lineage>
        <taxon>Bacteria</taxon>
        <taxon>Bacillati</taxon>
        <taxon>Bacillota</taxon>
        <taxon>Clostridia</taxon>
        <taxon>Eubacteriales</taxon>
        <taxon>Clostridiaceae</taxon>
        <taxon>Clostridium</taxon>
    </lineage>
</organism>
<keyword evidence="2" id="KW-0472">Membrane</keyword>
<dbReference type="RefSeq" id="WP_002581205.1">
    <property type="nucleotide sequence ID" value="NZ_CACRTU010000047.1"/>
</dbReference>
<gene>
    <name evidence="4" type="ORF">CBLFYP62_03529</name>
</gene>
<dbReference type="AlphaFoldDB" id="A0A6N3H677"/>
<name>A0A6N3H677_CLOBU</name>
<feature type="compositionally biased region" description="Low complexity" evidence="1">
    <location>
        <begin position="64"/>
        <end position="80"/>
    </location>
</feature>
<evidence type="ECO:0000256" key="1">
    <source>
        <dbReference type="SAM" id="MobiDB-lite"/>
    </source>
</evidence>
<dbReference type="EMBL" id="CACRTU010000047">
    <property type="protein sequence ID" value="VYU71751.1"/>
    <property type="molecule type" value="Genomic_DNA"/>
</dbReference>
<proteinExistence type="predicted"/>
<evidence type="ECO:0000259" key="3">
    <source>
        <dbReference type="Pfam" id="PF13248"/>
    </source>
</evidence>
<feature type="domain" description="Putative zinc-ribbon" evidence="3">
    <location>
        <begin position="5"/>
        <end position="29"/>
    </location>
</feature>
<evidence type="ECO:0000256" key="2">
    <source>
        <dbReference type="SAM" id="Phobius"/>
    </source>
</evidence>
<feature type="transmembrane region" description="Helical" evidence="2">
    <location>
        <begin position="39"/>
        <end position="58"/>
    </location>
</feature>
<keyword evidence="2" id="KW-1133">Transmembrane helix</keyword>
<dbReference type="InterPro" id="IPR024422">
    <property type="entry name" value="Protein_unknown_function_OB"/>
</dbReference>
<accession>A0A6N3H677</accession>
<dbReference type="Pfam" id="PF12869">
    <property type="entry name" value="tRNA_anti-like"/>
    <property type="match status" value="1"/>
</dbReference>
<keyword evidence="2" id="KW-0812">Transmembrane</keyword>
<protein>
    <submittedName>
        <fullName evidence="4">tRNA_anti-like protein</fullName>
    </submittedName>
</protein>
<evidence type="ECO:0000313" key="4">
    <source>
        <dbReference type="EMBL" id="VYU71751.1"/>
    </source>
</evidence>